<accession>A0ABS4QNW7</accession>
<dbReference type="PANTHER" id="PTHR30055:SF226">
    <property type="entry name" value="HTH-TYPE TRANSCRIPTIONAL REGULATOR PKSA"/>
    <property type="match status" value="1"/>
</dbReference>
<protein>
    <submittedName>
        <fullName evidence="5">AcrR family transcriptional regulator</fullName>
    </submittedName>
</protein>
<dbReference type="InterPro" id="IPR050109">
    <property type="entry name" value="HTH-type_TetR-like_transc_reg"/>
</dbReference>
<dbReference type="InterPro" id="IPR001647">
    <property type="entry name" value="HTH_TetR"/>
</dbReference>
<dbReference type="Proteomes" id="UP001519325">
    <property type="component" value="Unassembled WGS sequence"/>
</dbReference>
<sequence length="241" mass="25979">MPSAESAASTALGGRQARWQPHNESRQGQIVAATIELLEETPVGGEISMQQIAERAGLAKSVVYRQFSGRDDLDRRVRTAIGERFTDTLDEALNVAFGSIREILVRAVDAVVDWFENHQRLHDFLRKGPATGDPDDIDAATSLATAVAARTRGLVSGLAGVVGVVDEPAVDTMTFAIVSMVEATVTRWTRDPAPTLSRAALITTVAGYAWSLVDAVAREHDLALDPDRPLLEVLRELSAPL</sequence>
<evidence type="ECO:0000256" key="3">
    <source>
        <dbReference type="SAM" id="MobiDB-lite"/>
    </source>
</evidence>
<feature type="region of interest" description="Disordered" evidence="3">
    <location>
        <begin position="1"/>
        <end position="25"/>
    </location>
</feature>
<gene>
    <name evidence="5" type="ORF">BJ987_005674</name>
</gene>
<organism evidence="5 6">
    <name type="scientific">Nocardia goodfellowii</name>
    <dbReference type="NCBI Taxonomy" id="882446"/>
    <lineage>
        <taxon>Bacteria</taxon>
        <taxon>Bacillati</taxon>
        <taxon>Actinomycetota</taxon>
        <taxon>Actinomycetes</taxon>
        <taxon>Mycobacteriales</taxon>
        <taxon>Nocardiaceae</taxon>
        <taxon>Nocardia</taxon>
    </lineage>
</organism>
<feature type="domain" description="HTH tetR-type" evidence="4">
    <location>
        <begin position="24"/>
        <end position="85"/>
    </location>
</feature>
<proteinExistence type="predicted"/>
<dbReference type="PROSITE" id="PS50977">
    <property type="entry name" value="HTH_TETR_2"/>
    <property type="match status" value="1"/>
</dbReference>
<feature type="DNA-binding region" description="H-T-H motif" evidence="2">
    <location>
        <begin position="48"/>
        <end position="67"/>
    </location>
</feature>
<reference evidence="5 6" key="1">
    <citation type="submission" date="2021-03" db="EMBL/GenBank/DDBJ databases">
        <title>Sequencing the genomes of 1000 actinobacteria strains.</title>
        <authorList>
            <person name="Klenk H.-P."/>
        </authorList>
    </citation>
    <scope>NUCLEOTIDE SEQUENCE [LARGE SCALE GENOMIC DNA]</scope>
    <source>
        <strain evidence="5 6">DSM 45516</strain>
    </source>
</reference>
<dbReference type="InterPro" id="IPR009057">
    <property type="entry name" value="Homeodomain-like_sf"/>
</dbReference>
<evidence type="ECO:0000313" key="6">
    <source>
        <dbReference type="Proteomes" id="UP001519325"/>
    </source>
</evidence>
<dbReference type="RefSeq" id="WP_307869778.1">
    <property type="nucleotide sequence ID" value="NZ_JAGGMR010000001.1"/>
</dbReference>
<dbReference type="Gene3D" id="1.10.357.10">
    <property type="entry name" value="Tetracycline Repressor, domain 2"/>
    <property type="match status" value="1"/>
</dbReference>
<evidence type="ECO:0000313" key="5">
    <source>
        <dbReference type="EMBL" id="MBP2192773.1"/>
    </source>
</evidence>
<dbReference type="SUPFAM" id="SSF46689">
    <property type="entry name" value="Homeodomain-like"/>
    <property type="match status" value="1"/>
</dbReference>
<name>A0ABS4QNW7_9NOCA</name>
<evidence type="ECO:0000256" key="1">
    <source>
        <dbReference type="ARBA" id="ARBA00023125"/>
    </source>
</evidence>
<evidence type="ECO:0000256" key="2">
    <source>
        <dbReference type="PROSITE-ProRule" id="PRU00335"/>
    </source>
</evidence>
<dbReference type="PANTHER" id="PTHR30055">
    <property type="entry name" value="HTH-TYPE TRANSCRIPTIONAL REGULATOR RUTR"/>
    <property type="match status" value="1"/>
</dbReference>
<dbReference type="EMBL" id="JAGGMR010000001">
    <property type="protein sequence ID" value="MBP2192773.1"/>
    <property type="molecule type" value="Genomic_DNA"/>
</dbReference>
<keyword evidence="6" id="KW-1185">Reference proteome</keyword>
<dbReference type="Pfam" id="PF00440">
    <property type="entry name" value="TetR_N"/>
    <property type="match status" value="1"/>
</dbReference>
<evidence type="ECO:0000259" key="4">
    <source>
        <dbReference type="PROSITE" id="PS50977"/>
    </source>
</evidence>
<comment type="caution">
    <text evidence="5">The sequence shown here is derived from an EMBL/GenBank/DDBJ whole genome shotgun (WGS) entry which is preliminary data.</text>
</comment>
<keyword evidence="1 2" id="KW-0238">DNA-binding</keyword>